<keyword evidence="9" id="KW-0325">Glycoprotein</keyword>
<dbReference type="PRINTS" id="PR00266">
    <property type="entry name" value="INTERFERONAB"/>
</dbReference>
<dbReference type="eggNOG" id="ENOG502SQGR">
    <property type="taxonomic scope" value="Eukaryota"/>
</dbReference>
<evidence type="ECO:0000256" key="3">
    <source>
        <dbReference type="ARBA" id="ARBA00011245"/>
    </source>
</evidence>
<dbReference type="GO" id="GO:0005615">
    <property type="term" value="C:extracellular space"/>
    <property type="evidence" value="ECO:0000318"/>
    <property type="project" value="GO_Central"/>
</dbReference>
<dbReference type="GO" id="GO:0098586">
    <property type="term" value="P:cellular response to virus"/>
    <property type="evidence" value="ECO:0007669"/>
    <property type="project" value="UniProtKB-ARBA"/>
</dbReference>
<dbReference type="GeneTree" id="ENSGT01000000214430"/>
<dbReference type="AlphaFoldDB" id="A8E6E4"/>
<keyword evidence="8" id="KW-1015">Disulfide bond</keyword>
<evidence type="ECO:0000256" key="4">
    <source>
        <dbReference type="ARBA" id="ARBA00022514"/>
    </source>
</evidence>
<dbReference type="HOGENOM" id="CLU_109427_1_0_1"/>
<evidence type="ECO:0000256" key="10">
    <source>
        <dbReference type="RuleBase" id="RU000436"/>
    </source>
</evidence>
<organism evidence="11">
    <name type="scientific">Monodelphis domestica</name>
    <name type="common">Gray short-tailed opossum</name>
    <dbReference type="NCBI Taxonomy" id="13616"/>
    <lineage>
        <taxon>Eukaryota</taxon>
        <taxon>Metazoa</taxon>
        <taxon>Chordata</taxon>
        <taxon>Craniata</taxon>
        <taxon>Vertebrata</taxon>
        <taxon>Euteleostomi</taxon>
        <taxon>Mammalia</taxon>
        <taxon>Metatheria</taxon>
        <taxon>Didelphimorphia</taxon>
        <taxon>Didelphidae</taxon>
        <taxon>Monodelphis</taxon>
    </lineage>
</organism>
<evidence type="ECO:0000256" key="6">
    <source>
        <dbReference type="ARBA" id="ARBA00022729"/>
    </source>
</evidence>
<dbReference type="PANTHER" id="PTHR11691:SF73">
    <property type="entry name" value="INTERFERON BETA"/>
    <property type="match status" value="1"/>
</dbReference>
<dbReference type="GO" id="GO:0009893">
    <property type="term" value="P:positive regulation of metabolic process"/>
    <property type="evidence" value="ECO:0007669"/>
    <property type="project" value="UniProtKB-ARBA"/>
</dbReference>
<dbReference type="GO" id="GO:0002286">
    <property type="term" value="P:T cell activation involved in immune response"/>
    <property type="evidence" value="ECO:0000318"/>
    <property type="project" value="GO_Central"/>
</dbReference>
<dbReference type="GO" id="GO:0006959">
    <property type="term" value="P:humoral immune response"/>
    <property type="evidence" value="ECO:0000318"/>
    <property type="project" value="GO_Central"/>
</dbReference>
<sequence length="198" mass="23494">MSERSTQLDPHKFTMVYRGILYLALLLLFSPSISSKGYDSLRFHQRRTNQRSLMFLNKMIGKLHPECLQERMDFQIPREIVQPRQCQRENATMIIHEMLQQTLILFSSKNACPDVNDTIIEPFLSGIYQQMLHLEEEMDQANSSWESLESILRLKNYYQGITNYLKNKEYSSCACKIVQVETRRNFSFLYKLTEYLKN</sequence>
<reference evidence="12 13" key="2">
    <citation type="journal article" date="2007" name="Nature">
        <title>Genome of the marsupial Monodelphis domestica reveals innovation in non-coding sequences.</title>
        <authorList>
            <person name="Mikkelsen T.S."/>
            <person name="Wakefield M.J."/>
            <person name="Aken B."/>
            <person name="Amemiya C.T."/>
            <person name="Chang J.L."/>
            <person name="Duke S."/>
            <person name="Garber M."/>
            <person name="Gentles A.J."/>
            <person name="Goodstadt L."/>
            <person name="Heger A."/>
            <person name="Jurka J."/>
            <person name="Kamal M."/>
            <person name="Mauceli E."/>
            <person name="Searle S.M."/>
            <person name="Sharpe T."/>
            <person name="Baker M.L."/>
            <person name="Batzer M.A."/>
            <person name="Benos P.V."/>
            <person name="Belov K."/>
            <person name="Clamp M."/>
            <person name="Cook A."/>
            <person name="Cuff J."/>
            <person name="Das R."/>
            <person name="Davidow L."/>
            <person name="Deakin J.E."/>
            <person name="Fazzari M.J."/>
            <person name="Glass J.L."/>
            <person name="Grabherr M."/>
            <person name="Greally J.M."/>
            <person name="Gu W."/>
            <person name="Hore T.A."/>
            <person name="Huttley G.A."/>
            <person name="Kleber M."/>
            <person name="Jirtle R.L."/>
            <person name="Koina E."/>
            <person name="Lee J.T."/>
            <person name="Mahony S."/>
            <person name="Marra M.A."/>
            <person name="Miller R.D."/>
            <person name="Nicholls R.D."/>
            <person name="Oda M."/>
            <person name="Papenfuss A.T."/>
            <person name="Parra Z.E."/>
            <person name="Pollock D.D."/>
            <person name="Ray D.A."/>
            <person name="Schein J.E."/>
            <person name="Speed T.P."/>
            <person name="Thompson K."/>
            <person name="VandeBerg J.L."/>
            <person name="Wade C.M."/>
            <person name="Walker J.A."/>
            <person name="Waters P.D."/>
            <person name="Webber C."/>
            <person name="Weidman J.R."/>
            <person name="Xie X."/>
            <person name="Zody M.C."/>
            <person name="Baldwin J."/>
            <person name="Abdouelleil A."/>
            <person name="Abdulkadir J."/>
            <person name="Abebe A."/>
            <person name="Abera B."/>
            <person name="Abreu J."/>
            <person name="Acer S.C."/>
            <person name="Aftuck L."/>
            <person name="Alexander A."/>
            <person name="An P."/>
            <person name="Anderson E."/>
            <person name="Anderson S."/>
            <person name="Arachi H."/>
            <person name="Azer M."/>
            <person name="Bachantsang P."/>
            <person name="Barry A."/>
            <person name="Bayul T."/>
            <person name="Berlin A."/>
            <person name="Bessette D."/>
            <person name="Bloom T."/>
            <person name="Bloom T."/>
            <person name="Boguslavskiy L."/>
            <person name="Bonnet C."/>
            <person name="Boukhgalter B."/>
            <person name="Bourzgui I."/>
            <person name="Brown A."/>
            <person name="Cahill P."/>
            <person name="Channer S."/>
            <person name="Cheshatsang Y."/>
            <person name="Chuda L."/>
            <person name="Citroen M."/>
            <person name="Collymore A."/>
            <person name="Cooke P."/>
            <person name="Costello M."/>
            <person name="D'Aco K."/>
            <person name="Daza R."/>
            <person name="De Haan G."/>
            <person name="DeGray S."/>
            <person name="DeMaso C."/>
            <person name="Dhargay N."/>
            <person name="Dooley K."/>
            <person name="Dooley E."/>
            <person name="Doricent M."/>
            <person name="Dorje P."/>
            <person name="Dorjee K."/>
            <person name="Dupes A."/>
            <person name="Elong R."/>
            <person name="Falk J."/>
            <person name="Farina A."/>
            <person name="Faro S."/>
            <person name="Ferguson D."/>
            <person name="Fisher S."/>
            <person name="Foley C.D."/>
            <person name="Franke A."/>
            <person name="Friedrich D."/>
            <person name="Gadbois L."/>
            <person name="Gearin G."/>
            <person name="Gearin C.R."/>
            <person name="Giannoukos G."/>
            <person name="Goode T."/>
            <person name="Graham J."/>
            <person name="Grandbois E."/>
            <person name="Grewal S."/>
            <person name="Gyaltsen K."/>
            <person name="Hafez N."/>
            <person name="Hagos B."/>
            <person name="Hall J."/>
            <person name="Henson C."/>
            <person name="Hollinger A."/>
            <person name="Honan T."/>
            <person name="Huard M.D."/>
            <person name="Hughes L."/>
            <person name="Hurhula B."/>
            <person name="Husby M.E."/>
            <person name="Kamat A."/>
            <person name="Kanga B."/>
            <person name="Kashin S."/>
            <person name="Khazanovich D."/>
            <person name="Kisner P."/>
            <person name="Lance K."/>
            <person name="Lara M."/>
            <person name="Lee W."/>
            <person name="Lennon N."/>
            <person name="Letendre F."/>
            <person name="LeVine R."/>
            <person name="Lipovsky A."/>
            <person name="Liu X."/>
            <person name="Liu J."/>
            <person name="Liu S."/>
            <person name="Lokyitsang T."/>
            <person name="Lokyitsang Y."/>
            <person name="Lubonja R."/>
            <person name="Lui A."/>
            <person name="MacDonald P."/>
            <person name="Magnisalis V."/>
            <person name="Maru K."/>
            <person name="Matthews C."/>
            <person name="McCusker W."/>
            <person name="McDonough S."/>
            <person name="Mehta T."/>
            <person name="Meldrim J."/>
            <person name="Meneus L."/>
            <person name="Mihai O."/>
            <person name="Mihalev A."/>
            <person name="Mihova T."/>
            <person name="Mittelman R."/>
            <person name="Mlenga V."/>
            <person name="Montmayeur A."/>
            <person name="Mulrain L."/>
            <person name="Navidi A."/>
            <person name="Naylor J."/>
            <person name="Negash T."/>
            <person name="Nguyen T."/>
            <person name="Nguyen N."/>
            <person name="Nicol R."/>
            <person name="Norbu C."/>
            <person name="Norbu N."/>
            <person name="Novod N."/>
            <person name="O'Neill B."/>
            <person name="Osman S."/>
            <person name="Markiewicz E."/>
            <person name="Oyono O.L."/>
            <person name="Patti C."/>
            <person name="Phunkhang P."/>
            <person name="Pierre F."/>
            <person name="Priest M."/>
            <person name="Raghuraman S."/>
            <person name="Rege F."/>
            <person name="Reyes R."/>
            <person name="Rise C."/>
            <person name="Rogov P."/>
            <person name="Ross K."/>
            <person name="Ryan E."/>
            <person name="Settipalli S."/>
            <person name="Shea T."/>
            <person name="Sherpa N."/>
            <person name="Shi L."/>
            <person name="Shih D."/>
            <person name="Sparrow T."/>
            <person name="Spaulding J."/>
            <person name="Stalker J."/>
            <person name="Stange-Thomann N."/>
            <person name="Stavropoulos S."/>
            <person name="Stone C."/>
            <person name="Strader C."/>
            <person name="Tesfaye S."/>
            <person name="Thomson T."/>
            <person name="Thoulutsang Y."/>
            <person name="Thoulutsang D."/>
            <person name="Topham K."/>
            <person name="Topping I."/>
            <person name="Tsamla T."/>
            <person name="Vassiliev H."/>
            <person name="Vo A."/>
            <person name="Wangchuk T."/>
            <person name="Wangdi T."/>
            <person name="Weiand M."/>
            <person name="Wilkinson J."/>
            <person name="Wilson A."/>
            <person name="Yadav S."/>
            <person name="Young G."/>
            <person name="Yu Q."/>
            <person name="Zembek L."/>
            <person name="Zhong D."/>
            <person name="Zimmer A."/>
            <person name="Zwirko Z."/>
            <person name="Jaffe D.B."/>
            <person name="Alvarez P."/>
            <person name="Brockman W."/>
            <person name="Butler J."/>
            <person name="Chin C."/>
            <person name="Gnerre S."/>
            <person name="MacCallum I."/>
            <person name="Graves J.A."/>
            <person name="Ponting C.P."/>
            <person name="Breen M."/>
            <person name="Samollow P.B."/>
            <person name="Lander E.S."/>
            <person name="Lindblad-Toh K."/>
        </authorList>
    </citation>
    <scope>NUCLEOTIDE SEQUENCE [LARGE SCALE GENOMIC DNA]</scope>
</reference>
<evidence type="ECO:0000256" key="5">
    <source>
        <dbReference type="ARBA" id="ARBA00022525"/>
    </source>
</evidence>
<dbReference type="GO" id="GO:0051241">
    <property type="term" value="P:negative regulation of multicellular organismal process"/>
    <property type="evidence" value="ECO:0007669"/>
    <property type="project" value="UniProtKB-ARBA"/>
</dbReference>
<dbReference type="EMBL" id="BN001104">
    <property type="protein sequence ID" value="CAM33512.1"/>
    <property type="molecule type" value="Genomic_DNA"/>
</dbReference>
<keyword evidence="4 10" id="KW-0202">Cytokine</keyword>
<comment type="subunit">
    <text evidence="3">Monomer.</text>
</comment>
<dbReference type="GO" id="GO:0060337">
    <property type="term" value="P:type I interferon-mediated signaling pathway"/>
    <property type="evidence" value="ECO:0000318"/>
    <property type="project" value="GO_Central"/>
</dbReference>
<evidence type="ECO:0000256" key="1">
    <source>
        <dbReference type="ARBA" id="ARBA00004613"/>
    </source>
</evidence>
<keyword evidence="13" id="KW-1185">Reference proteome</keyword>
<dbReference type="FunFam" id="1.20.1250.10:FF:000026">
    <property type="entry name" value="Interferon beta"/>
    <property type="match status" value="1"/>
</dbReference>
<comment type="similarity">
    <text evidence="2 10">Belongs to the alpha/beta interferon family.</text>
</comment>
<dbReference type="GO" id="GO:0005132">
    <property type="term" value="F:type I interferon receptor binding"/>
    <property type="evidence" value="ECO:0000318"/>
    <property type="project" value="GO_Central"/>
</dbReference>
<dbReference type="GO" id="GO:0005125">
    <property type="term" value="F:cytokine activity"/>
    <property type="evidence" value="ECO:0000318"/>
    <property type="project" value="GO_Central"/>
</dbReference>
<dbReference type="Gene3D" id="1.20.1250.10">
    <property type="match status" value="1"/>
</dbReference>
<protein>
    <submittedName>
        <fullName evidence="11">Type I interferon 1</fullName>
    </submittedName>
</protein>
<dbReference type="Bgee" id="ENSMODG00000025165">
    <property type="expression patterns" value="Expressed in spermatocyte"/>
</dbReference>
<dbReference type="GO" id="GO:0002250">
    <property type="term" value="P:adaptive immune response"/>
    <property type="evidence" value="ECO:0000318"/>
    <property type="project" value="GO_Central"/>
</dbReference>
<dbReference type="GO" id="GO:0002683">
    <property type="term" value="P:negative regulation of immune system process"/>
    <property type="evidence" value="ECO:0007669"/>
    <property type="project" value="UniProtKB-ARBA"/>
</dbReference>
<dbReference type="PANTHER" id="PTHR11691">
    <property type="entry name" value="TYPE I INTERFERON"/>
    <property type="match status" value="1"/>
</dbReference>
<proteinExistence type="inferred from homology"/>
<dbReference type="STRING" id="13616.ENSMODP00000037231"/>
<dbReference type="GO" id="GO:0002312">
    <property type="term" value="P:B cell activation involved in immune response"/>
    <property type="evidence" value="ECO:0000318"/>
    <property type="project" value="GO_Central"/>
</dbReference>
<keyword evidence="6" id="KW-0732">Signal</keyword>
<dbReference type="InterPro" id="IPR000471">
    <property type="entry name" value="Interferon_alpha/beta/delta"/>
</dbReference>
<dbReference type="GO" id="GO:0051607">
    <property type="term" value="P:defense response to virus"/>
    <property type="evidence" value="ECO:0007669"/>
    <property type="project" value="UniProtKB-KW"/>
</dbReference>
<dbReference type="GO" id="GO:0002323">
    <property type="term" value="P:natural killer cell activation involved in immune response"/>
    <property type="evidence" value="ECO:0000318"/>
    <property type="project" value="GO_Central"/>
</dbReference>
<evidence type="ECO:0000313" key="13">
    <source>
        <dbReference type="Proteomes" id="UP000002280"/>
    </source>
</evidence>
<evidence type="ECO:0000313" key="11">
    <source>
        <dbReference type="EMBL" id="CAM33512.1"/>
    </source>
</evidence>
<evidence type="ECO:0000256" key="7">
    <source>
        <dbReference type="ARBA" id="ARBA00023118"/>
    </source>
</evidence>
<dbReference type="GO" id="GO:0043330">
    <property type="term" value="P:response to exogenous dsRNA"/>
    <property type="evidence" value="ECO:0000318"/>
    <property type="project" value="GO_Central"/>
</dbReference>
<evidence type="ECO:0000256" key="8">
    <source>
        <dbReference type="ARBA" id="ARBA00023157"/>
    </source>
</evidence>
<dbReference type="Proteomes" id="UP000002280">
    <property type="component" value="Chromosome 6"/>
</dbReference>
<accession>A8E6E4</accession>
<comment type="subcellular location">
    <subcellularLocation>
        <location evidence="1">Secreted</location>
    </subcellularLocation>
</comment>
<keyword evidence="7 10" id="KW-0051">Antiviral defense</keyword>
<dbReference type="GO" id="GO:0071359">
    <property type="term" value="P:cellular response to dsRNA"/>
    <property type="evidence" value="ECO:0007669"/>
    <property type="project" value="UniProtKB-ARBA"/>
</dbReference>
<dbReference type="SMART" id="SM00076">
    <property type="entry name" value="IFabd"/>
    <property type="match status" value="1"/>
</dbReference>
<accession>F7G875</accession>
<dbReference type="SUPFAM" id="SSF47266">
    <property type="entry name" value="4-helical cytokines"/>
    <property type="match status" value="1"/>
</dbReference>
<reference evidence="12" key="3">
    <citation type="submission" date="2025-05" db="UniProtKB">
        <authorList>
            <consortium name="Ensembl"/>
        </authorList>
    </citation>
    <scope>IDENTIFICATION</scope>
</reference>
<name>A8E6E4_MONDO</name>
<gene>
    <name evidence="11" type="primary">ifn1</name>
    <name evidence="12" type="synonym">LOC100021258</name>
</gene>
<keyword evidence="5" id="KW-0964">Secreted</keyword>
<dbReference type="Ensembl" id="ENSMODT00000038830.2">
    <property type="protein sequence ID" value="ENSMODP00000037231.2"/>
    <property type="gene ID" value="ENSMODG00000025165.2"/>
</dbReference>
<reference evidence="11" key="1">
    <citation type="journal article" date="2007" name="J. Immunol.">
        <title>Identification of a second group of type I IFNs in fish sheds light on IFN evolution in vertebrates.</title>
        <authorList>
            <person name="Zou J."/>
            <person name="Tafalla C."/>
            <person name="Truckle J."/>
            <person name="Secombes C.J."/>
        </authorList>
    </citation>
    <scope>NUCLEOTIDE SEQUENCE</scope>
</reference>
<evidence type="ECO:0000313" key="12">
    <source>
        <dbReference type="Ensembl" id="ENSMODP00000037231.2"/>
    </source>
</evidence>
<evidence type="ECO:0000256" key="2">
    <source>
        <dbReference type="ARBA" id="ARBA00011033"/>
    </source>
</evidence>
<dbReference type="InterPro" id="IPR009079">
    <property type="entry name" value="4_helix_cytokine-like_core"/>
</dbReference>
<dbReference type="OMA" id="DQANSTW"/>
<evidence type="ECO:0000256" key="9">
    <source>
        <dbReference type="ARBA" id="ARBA00023180"/>
    </source>
</evidence>
<dbReference type="Pfam" id="PF00143">
    <property type="entry name" value="Interferon"/>
    <property type="match status" value="1"/>
</dbReference>